<dbReference type="Proteomes" id="UP000054526">
    <property type="component" value="Unassembled WGS sequence"/>
</dbReference>
<evidence type="ECO:0000313" key="2">
    <source>
        <dbReference type="Proteomes" id="UP000054526"/>
    </source>
</evidence>
<proteinExistence type="predicted"/>
<name>A0ABR5A475_9BACL</name>
<dbReference type="EMBL" id="JXAL01000022">
    <property type="protein sequence ID" value="KIL35433.1"/>
    <property type="molecule type" value="Genomic_DNA"/>
</dbReference>
<reference evidence="1 2" key="1">
    <citation type="submission" date="2014-12" db="EMBL/GenBank/DDBJ databases">
        <title>Draft genome sequence of Cohnella kolymensis strain B-2846.</title>
        <authorList>
            <person name="Karlyshev A.V."/>
            <person name="Kudryashova E.B."/>
        </authorList>
    </citation>
    <scope>NUCLEOTIDE SEQUENCE [LARGE SCALE GENOMIC DNA]</scope>
    <source>
        <strain evidence="1 2">VKM B-2846</strain>
    </source>
</reference>
<gene>
    <name evidence="1" type="ORF">SD71_14165</name>
</gene>
<protein>
    <submittedName>
        <fullName evidence="1">Uncharacterized protein</fullName>
    </submittedName>
</protein>
<comment type="caution">
    <text evidence="1">The sequence shown here is derived from an EMBL/GenBank/DDBJ whole genome shotgun (WGS) entry which is preliminary data.</text>
</comment>
<evidence type="ECO:0000313" key="1">
    <source>
        <dbReference type="EMBL" id="KIL35433.1"/>
    </source>
</evidence>
<organism evidence="1 2">
    <name type="scientific">Cohnella kolymensis</name>
    <dbReference type="NCBI Taxonomy" id="1590652"/>
    <lineage>
        <taxon>Bacteria</taxon>
        <taxon>Bacillati</taxon>
        <taxon>Bacillota</taxon>
        <taxon>Bacilli</taxon>
        <taxon>Bacillales</taxon>
        <taxon>Paenibacillaceae</taxon>
        <taxon>Cohnella</taxon>
    </lineage>
</organism>
<sequence>MSGQAQLGYFISAMKRAGLDREQIAKTLEAYDKAYKMPPYKATRIYHDFHKQKKKRSQNKDIE</sequence>
<keyword evidence="2" id="KW-1185">Reference proteome</keyword>
<accession>A0ABR5A475</accession>